<keyword evidence="7" id="KW-1185">Reference proteome</keyword>
<dbReference type="PRINTS" id="PR00032">
    <property type="entry name" value="HTHARAC"/>
</dbReference>
<dbReference type="PANTHER" id="PTHR46796:SF6">
    <property type="entry name" value="ARAC SUBFAMILY"/>
    <property type="match status" value="1"/>
</dbReference>
<accession>A0A2P7BUV1</accession>
<dbReference type="SUPFAM" id="SSF46689">
    <property type="entry name" value="Homeodomain-like"/>
    <property type="match status" value="1"/>
</dbReference>
<evidence type="ECO:0000313" key="7">
    <source>
        <dbReference type="Proteomes" id="UP000241444"/>
    </source>
</evidence>
<evidence type="ECO:0000256" key="2">
    <source>
        <dbReference type="ARBA" id="ARBA00023125"/>
    </source>
</evidence>
<dbReference type="OrthoDB" id="8004517at2"/>
<dbReference type="InterPro" id="IPR018062">
    <property type="entry name" value="HTH_AraC-typ_CS"/>
</dbReference>
<evidence type="ECO:0000256" key="4">
    <source>
        <dbReference type="SAM" id="MobiDB-lite"/>
    </source>
</evidence>
<dbReference type="PANTHER" id="PTHR46796">
    <property type="entry name" value="HTH-TYPE TRANSCRIPTIONAL ACTIVATOR RHAS-RELATED"/>
    <property type="match status" value="1"/>
</dbReference>
<comment type="caution">
    <text evidence="6">The sequence shown here is derived from an EMBL/GenBank/DDBJ whole genome shotgun (WGS) entry which is preliminary data.</text>
</comment>
<evidence type="ECO:0000256" key="1">
    <source>
        <dbReference type="ARBA" id="ARBA00023015"/>
    </source>
</evidence>
<dbReference type="EMBL" id="PGGO01000002">
    <property type="protein sequence ID" value="PSH70226.1"/>
    <property type="molecule type" value="Genomic_DNA"/>
</dbReference>
<dbReference type="InterPro" id="IPR050204">
    <property type="entry name" value="AraC_XylS_family_regulators"/>
</dbReference>
<evidence type="ECO:0000313" key="6">
    <source>
        <dbReference type="EMBL" id="PSH70226.1"/>
    </source>
</evidence>
<evidence type="ECO:0000256" key="3">
    <source>
        <dbReference type="ARBA" id="ARBA00023163"/>
    </source>
</evidence>
<dbReference type="Proteomes" id="UP000241444">
    <property type="component" value="Unassembled WGS sequence"/>
</dbReference>
<dbReference type="InterPro" id="IPR020449">
    <property type="entry name" value="Tscrpt_reg_AraC-type_HTH"/>
</dbReference>
<dbReference type="SMART" id="SM00342">
    <property type="entry name" value="HTH_ARAC"/>
    <property type="match status" value="1"/>
</dbReference>
<dbReference type="Pfam" id="PF12833">
    <property type="entry name" value="HTH_18"/>
    <property type="match status" value="1"/>
</dbReference>
<dbReference type="InterPro" id="IPR018060">
    <property type="entry name" value="HTH_AraC"/>
</dbReference>
<dbReference type="AlphaFoldDB" id="A0A2P7BUV1"/>
<keyword evidence="2" id="KW-0238">DNA-binding</keyword>
<feature type="domain" description="HTH araC/xylS-type" evidence="5">
    <location>
        <begin position="281"/>
        <end position="380"/>
    </location>
</feature>
<reference evidence="7" key="1">
    <citation type="submission" date="2017-11" db="EMBL/GenBank/DDBJ databases">
        <authorList>
            <person name="Kuznetsova I."/>
            <person name="Sazanova A."/>
            <person name="Chirak E."/>
            <person name="Safronova V."/>
            <person name="Willems A."/>
        </authorList>
    </citation>
    <scope>NUCLEOTIDE SEQUENCE [LARGE SCALE GENOMIC DNA]</scope>
    <source>
        <strain evidence="7">STM 196</strain>
    </source>
</reference>
<feature type="compositionally biased region" description="Basic and acidic residues" evidence="4">
    <location>
        <begin position="17"/>
        <end position="27"/>
    </location>
</feature>
<dbReference type="Gene3D" id="1.10.10.60">
    <property type="entry name" value="Homeodomain-like"/>
    <property type="match status" value="1"/>
</dbReference>
<gene>
    <name evidence="6" type="ORF">CU102_03820</name>
</gene>
<proteinExistence type="predicted"/>
<sequence>MPSLRFGSSNSRTTFGFREDKVPDSPHRGQPPPNSIEAHEGARTKTSSDPPLERRRWPRQSTATAEALAPSPPALEPLTFSTRDIDAKDQFAAWQAYLSPLVDIRLPDGVPEESGFPADHTAWNLGSMLVVQQRAPPHSFTRSVAKLRSNAIDHWHLTLLRSGRTWTEVEGQVFEGKPGNVELRSLGQPFRGRATESESLSFYLPRELFADATVVNAALSGTYTNLLIEYLDSLEPKLISLAAGDLPRVVQTTRDMIVTWLASTTEQNGSTESQGNFALMERVRRFIQKNLNSSNLTPDRVCRELGMSRTRLYQLFEPSGGVLHYIQRRRLLAAHAALSNSANRRQIVEIANDVGFTSAAHFSRAFSKEFGYSPREARNVSVPPYFAHAVPLVDVSDSANSFGEWLKSLGH</sequence>
<organism evidence="6 7">
    <name type="scientific">Phyllobacterium brassicacearum</name>
    <dbReference type="NCBI Taxonomy" id="314235"/>
    <lineage>
        <taxon>Bacteria</taxon>
        <taxon>Pseudomonadati</taxon>
        <taxon>Pseudomonadota</taxon>
        <taxon>Alphaproteobacteria</taxon>
        <taxon>Hyphomicrobiales</taxon>
        <taxon>Phyllobacteriaceae</taxon>
        <taxon>Phyllobacterium</taxon>
    </lineage>
</organism>
<dbReference type="GO" id="GO:0043565">
    <property type="term" value="F:sequence-specific DNA binding"/>
    <property type="evidence" value="ECO:0007669"/>
    <property type="project" value="InterPro"/>
</dbReference>
<feature type="region of interest" description="Disordered" evidence="4">
    <location>
        <begin position="1"/>
        <end position="77"/>
    </location>
</feature>
<feature type="compositionally biased region" description="Polar residues" evidence="4">
    <location>
        <begin position="1"/>
        <end position="14"/>
    </location>
</feature>
<keyword evidence="1" id="KW-0805">Transcription regulation</keyword>
<keyword evidence="3" id="KW-0804">Transcription</keyword>
<dbReference type="PROSITE" id="PS00041">
    <property type="entry name" value="HTH_ARAC_FAMILY_1"/>
    <property type="match status" value="1"/>
</dbReference>
<evidence type="ECO:0000259" key="5">
    <source>
        <dbReference type="PROSITE" id="PS01124"/>
    </source>
</evidence>
<dbReference type="GO" id="GO:0003700">
    <property type="term" value="F:DNA-binding transcription factor activity"/>
    <property type="evidence" value="ECO:0007669"/>
    <property type="project" value="InterPro"/>
</dbReference>
<protein>
    <submittedName>
        <fullName evidence="6">AraC family transcriptional regulator</fullName>
    </submittedName>
</protein>
<dbReference type="InterPro" id="IPR009057">
    <property type="entry name" value="Homeodomain-like_sf"/>
</dbReference>
<dbReference type="PROSITE" id="PS01124">
    <property type="entry name" value="HTH_ARAC_FAMILY_2"/>
    <property type="match status" value="1"/>
</dbReference>
<name>A0A2P7BUV1_9HYPH</name>